<sequence length="464" mass="53452">MAESQRVEMSILAGESQKLMLRINELEEIITELKKENTEQANIISEQAKLIEELKAKLARYENPHTPSSAQRYKKKSESKKSKRRGAPNGHRGATRPTPEPDRVVEVTADQCGRCGSTNLEDCGVEKNIIEEIPPPPKIEVIQFNRHKYKCQNCEHEFTAKNEKCPQKGRFGVNLLVYLIMLKFSLRGVLRRIKDFAFHLNSFNITPKGIQDAILRVGEACKTAYFANIEKVRTAEWNYMDETGMRVLGKNNWLWTFRTPDDDVVVVIRPSRGQDVLREIFGGEINCAGVVDGWRAYSIIPVLQRCWAHLVREVDAFIEKPGGKELSEAIHAKFKALKEFLGKDPPASMEERKQQKEMWDREMADLAEQFGKFKELKKPVTYIRNGLGNWYTCLLYPGMEPTNNLSEQVIREHVLMRKIIGTFRSENGAEYYQYIASVFATWRLQGKDVYDELKKLLTNELCLR</sequence>
<dbReference type="PANTHER" id="PTHR33678">
    <property type="entry name" value="BLL1576 PROTEIN"/>
    <property type="match status" value="1"/>
</dbReference>
<organism evidence="5">
    <name type="scientific">Candidatus Methanophagaceae archaeon ANME-1 ERB6</name>
    <dbReference type="NCBI Taxonomy" id="2759912"/>
    <lineage>
        <taxon>Archaea</taxon>
        <taxon>Methanobacteriati</taxon>
        <taxon>Methanobacteriota</taxon>
        <taxon>Stenosarchaea group</taxon>
        <taxon>Methanomicrobia</taxon>
        <taxon>Candidatus Methanophagales</taxon>
        <taxon>Candidatus Methanophagaceae</taxon>
    </lineage>
</organism>
<keyword evidence="1" id="KW-0175">Coiled coil</keyword>
<feature type="region of interest" description="Disordered" evidence="2">
    <location>
        <begin position="61"/>
        <end position="103"/>
    </location>
</feature>
<dbReference type="AlphaFoldDB" id="A0A7G9YTQ5"/>
<evidence type="ECO:0000256" key="2">
    <source>
        <dbReference type="SAM" id="MobiDB-lite"/>
    </source>
</evidence>
<name>A0A7G9YTQ5_9EURY</name>
<dbReference type="NCBIfam" id="NF033517">
    <property type="entry name" value="transpos_IS66"/>
    <property type="match status" value="1"/>
</dbReference>
<feature type="compositionally biased region" description="Basic residues" evidence="2">
    <location>
        <begin position="72"/>
        <end position="86"/>
    </location>
</feature>
<evidence type="ECO:0000259" key="4">
    <source>
        <dbReference type="Pfam" id="PF13005"/>
    </source>
</evidence>
<protein>
    <submittedName>
        <fullName evidence="5">Uncharacterized protein</fullName>
    </submittedName>
</protein>
<dbReference type="Pfam" id="PF03050">
    <property type="entry name" value="DDE_Tnp_IS66"/>
    <property type="match status" value="1"/>
</dbReference>
<reference evidence="5" key="1">
    <citation type="submission" date="2020-06" db="EMBL/GenBank/DDBJ databases">
        <title>Unique genomic features of the anaerobic methanotrophic archaea.</title>
        <authorList>
            <person name="Chadwick G.L."/>
            <person name="Skennerton C.T."/>
            <person name="Laso-Perez R."/>
            <person name="Leu A.O."/>
            <person name="Speth D.R."/>
            <person name="Yu H."/>
            <person name="Morgan-Lang C."/>
            <person name="Hatzenpichler R."/>
            <person name="Goudeau D."/>
            <person name="Malmstrom R."/>
            <person name="Brazelton W.J."/>
            <person name="Woyke T."/>
            <person name="Hallam S.J."/>
            <person name="Tyson G.W."/>
            <person name="Wegener G."/>
            <person name="Boetius A."/>
            <person name="Orphan V."/>
        </authorList>
    </citation>
    <scope>NUCLEOTIDE SEQUENCE</scope>
</reference>
<feature type="domain" description="Transposase IS66 zinc-finger binding" evidence="4">
    <location>
        <begin position="110"/>
        <end position="155"/>
    </location>
</feature>
<accession>A0A7G9YTQ5</accession>
<dbReference type="InterPro" id="IPR004291">
    <property type="entry name" value="Transposase_IS66_central"/>
</dbReference>
<proteinExistence type="predicted"/>
<dbReference type="InterPro" id="IPR052344">
    <property type="entry name" value="Transposase-related"/>
</dbReference>
<dbReference type="InterPro" id="IPR024474">
    <property type="entry name" value="Znf_dom_IS66"/>
</dbReference>
<dbReference type="Pfam" id="PF13005">
    <property type="entry name" value="zf-IS66"/>
    <property type="match status" value="1"/>
</dbReference>
<evidence type="ECO:0000259" key="3">
    <source>
        <dbReference type="Pfam" id="PF03050"/>
    </source>
</evidence>
<dbReference type="EMBL" id="MT631468">
    <property type="protein sequence ID" value="QNO51389.1"/>
    <property type="molecule type" value="Genomic_DNA"/>
</dbReference>
<feature type="coiled-coil region" evidence="1">
    <location>
        <begin position="16"/>
        <end position="43"/>
    </location>
</feature>
<dbReference type="PANTHER" id="PTHR33678:SF1">
    <property type="entry name" value="BLL1576 PROTEIN"/>
    <property type="match status" value="1"/>
</dbReference>
<gene>
    <name evidence="5" type="ORF">KMJFBAND_00026</name>
</gene>
<evidence type="ECO:0000256" key="1">
    <source>
        <dbReference type="SAM" id="Coils"/>
    </source>
</evidence>
<feature type="domain" description="Transposase IS66 central" evidence="3">
    <location>
        <begin position="168"/>
        <end position="430"/>
    </location>
</feature>
<evidence type="ECO:0000313" key="5">
    <source>
        <dbReference type="EMBL" id="QNO51389.1"/>
    </source>
</evidence>